<comment type="caution">
    <text evidence="3">The sequence shown here is derived from an EMBL/GenBank/DDBJ whole genome shotgun (WGS) entry which is preliminary data.</text>
</comment>
<organism evidence="3 4">
    <name type="scientific">Psychromarinibacter halotolerans</name>
    <dbReference type="NCBI Taxonomy" id="1775175"/>
    <lineage>
        <taxon>Bacteria</taxon>
        <taxon>Pseudomonadati</taxon>
        <taxon>Pseudomonadota</taxon>
        <taxon>Alphaproteobacteria</taxon>
        <taxon>Rhodobacterales</taxon>
        <taxon>Paracoccaceae</taxon>
        <taxon>Psychromarinibacter</taxon>
    </lineage>
</organism>
<protein>
    <submittedName>
        <fullName evidence="3">Transposase</fullName>
    </submittedName>
</protein>
<name>A0ABV7GX83_9RHOB</name>
<feature type="region of interest" description="Disordered" evidence="1">
    <location>
        <begin position="88"/>
        <end position="132"/>
    </location>
</feature>
<dbReference type="InterPro" id="IPR002686">
    <property type="entry name" value="Transposase_17"/>
</dbReference>
<evidence type="ECO:0000313" key="3">
    <source>
        <dbReference type="EMBL" id="MFC3145153.1"/>
    </source>
</evidence>
<dbReference type="EMBL" id="JBHRTB010000010">
    <property type="protein sequence ID" value="MFC3145153.1"/>
    <property type="molecule type" value="Genomic_DNA"/>
</dbReference>
<evidence type="ECO:0000256" key="1">
    <source>
        <dbReference type="SAM" id="MobiDB-lite"/>
    </source>
</evidence>
<gene>
    <name evidence="3" type="ORF">ACFOGP_20700</name>
</gene>
<dbReference type="RefSeq" id="WP_338052388.1">
    <property type="nucleotide sequence ID" value="NZ_JBHRTB010000010.1"/>
</dbReference>
<dbReference type="SUPFAM" id="SSF143422">
    <property type="entry name" value="Transposase IS200-like"/>
    <property type="match status" value="1"/>
</dbReference>
<dbReference type="InterPro" id="IPR052715">
    <property type="entry name" value="RAYT_transposase"/>
</dbReference>
<dbReference type="NCBIfam" id="NF047646">
    <property type="entry name" value="REP_Tyr_transpos"/>
    <property type="match status" value="1"/>
</dbReference>
<feature type="domain" description="Transposase IS200-like" evidence="2">
    <location>
        <begin position="9"/>
        <end position="112"/>
    </location>
</feature>
<feature type="compositionally biased region" description="Low complexity" evidence="1">
    <location>
        <begin position="104"/>
        <end position="119"/>
    </location>
</feature>
<dbReference type="InterPro" id="IPR036515">
    <property type="entry name" value="Transposase_17_sf"/>
</dbReference>
<evidence type="ECO:0000259" key="2">
    <source>
        <dbReference type="SMART" id="SM01321"/>
    </source>
</evidence>
<dbReference type="Gene3D" id="3.30.70.1290">
    <property type="entry name" value="Transposase IS200-like"/>
    <property type="match status" value="1"/>
</dbReference>
<accession>A0ABV7GX83</accession>
<proteinExistence type="predicted"/>
<dbReference type="SMART" id="SM01321">
    <property type="entry name" value="Y1_Tnp"/>
    <property type="match status" value="1"/>
</dbReference>
<dbReference type="PANTHER" id="PTHR36966:SF1">
    <property type="entry name" value="REP-ASSOCIATED TYROSINE TRANSPOSASE"/>
    <property type="match status" value="1"/>
</dbReference>
<dbReference type="PANTHER" id="PTHR36966">
    <property type="entry name" value="REP-ASSOCIATED TYROSINE TRANSPOSASE"/>
    <property type="match status" value="1"/>
</dbReference>
<evidence type="ECO:0000313" key="4">
    <source>
        <dbReference type="Proteomes" id="UP001595632"/>
    </source>
</evidence>
<sequence>MPNYHRPRIPGATVFFTVNLADRCAPVLVREIEALRRAVRTTRSERPFTIDAWVVLPDHMHCVWTLPDGDADYATRWSVIKARFSRAVPPGHRRPATGRGGSAVCGSAGSGNTTSVTTRTSRRTCGIAGSTR</sequence>
<keyword evidence="4" id="KW-1185">Reference proteome</keyword>
<reference evidence="4" key="1">
    <citation type="journal article" date="2019" name="Int. J. Syst. Evol. Microbiol.">
        <title>The Global Catalogue of Microorganisms (GCM) 10K type strain sequencing project: providing services to taxonomists for standard genome sequencing and annotation.</title>
        <authorList>
            <consortium name="The Broad Institute Genomics Platform"/>
            <consortium name="The Broad Institute Genome Sequencing Center for Infectious Disease"/>
            <person name="Wu L."/>
            <person name="Ma J."/>
        </authorList>
    </citation>
    <scope>NUCLEOTIDE SEQUENCE [LARGE SCALE GENOMIC DNA]</scope>
    <source>
        <strain evidence="4">KCTC 52366</strain>
    </source>
</reference>
<dbReference type="Proteomes" id="UP001595632">
    <property type="component" value="Unassembled WGS sequence"/>
</dbReference>